<evidence type="ECO:0000313" key="2">
    <source>
        <dbReference type="EMBL" id="MDO3398276.1"/>
    </source>
</evidence>
<dbReference type="EMBL" id="JAULSC010000366">
    <property type="protein sequence ID" value="MDO3398276.1"/>
    <property type="molecule type" value="Genomic_DNA"/>
</dbReference>
<accession>A0ABT8TWM7</accession>
<dbReference type="Proteomes" id="UP001168363">
    <property type="component" value="Unassembled WGS sequence"/>
</dbReference>
<feature type="region of interest" description="Disordered" evidence="1">
    <location>
        <begin position="1"/>
        <end position="81"/>
    </location>
</feature>
<evidence type="ECO:0000313" key="3">
    <source>
        <dbReference type="Proteomes" id="UP001168363"/>
    </source>
</evidence>
<evidence type="ECO:0000256" key="1">
    <source>
        <dbReference type="SAM" id="MobiDB-lite"/>
    </source>
</evidence>
<keyword evidence="3" id="KW-1185">Reference proteome</keyword>
<reference evidence="2" key="1">
    <citation type="submission" date="2023-06" db="EMBL/GenBank/DDBJ databases">
        <title>Genome sequence of Nocardioides sp. SOB44.</title>
        <authorList>
            <person name="Zhang G."/>
        </authorList>
    </citation>
    <scope>NUCLEOTIDE SEQUENCE</scope>
    <source>
        <strain evidence="2">SOB44</strain>
    </source>
</reference>
<proteinExistence type="predicted"/>
<sequence length="81" mass="8231">RPPAWIDEPPPDDDPGEPGPPPTDEQPAAASQRPQAGPGSSAAARGAIQQTPVGGVDVSRSDDLRAADADAHPDDLDADDD</sequence>
<gene>
    <name evidence="2" type="ORF">QWJ41_21375</name>
</gene>
<organism evidence="2 3">
    <name type="scientific">Nocardioides cremeus</name>
    <dbReference type="NCBI Taxonomy" id="3058044"/>
    <lineage>
        <taxon>Bacteria</taxon>
        <taxon>Bacillati</taxon>
        <taxon>Actinomycetota</taxon>
        <taxon>Actinomycetes</taxon>
        <taxon>Propionibacteriales</taxon>
        <taxon>Nocardioidaceae</taxon>
        <taxon>Nocardioides</taxon>
    </lineage>
</organism>
<name>A0ABT8TWM7_9ACTN</name>
<feature type="non-terminal residue" evidence="2">
    <location>
        <position position="81"/>
    </location>
</feature>
<protein>
    <submittedName>
        <fullName evidence="2">Uncharacterized protein</fullName>
    </submittedName>
</protein>
<comment type="caution">
    <text evidence="2">The sequence shown here is derived from an EMBL/GenBank/DDBJ whole genome shotgun (WGS) entry which is preliminary data.</text>
</comment>
<feature type="compositionally biased region" description="Low complexity" evidence="1">
    <location>
        <begin position="25"/>
        <end position="47"/>
    </location>
</feature>
<feature type="non-terminal residue" evidence="2">
    <location>
        <position position="1"/>
    </location>
</feature>
<feature type="compositionally biased region" description="Basic and acidic residues" evidence="1">
    <location>
        <begin position="59"/>
        <end position="75"/>
    </location>
</feature>